<organism evidence="2 3">
    <name type="scientific">Candidatus Methanoplasma termitum</name>
    <dbReference type="NCBI Taxonomy" id="1577791"/>
    <lineage>
        <taxon>Archaea</taxon>
        <taxon>Methanobacteriati</taxon>
        <taxon>Thermoplasmatota</taxon>
        <taxon>Thermoplasmata</taxon>
        <taxon>Methanomassiliicoccales</taxon>
        <taxon>Methanomassiliicoccaceae</taxon>
        <taxon>Candidatus Methanoplasma</taxon>
    </lineage>
</organism>
<feature type="transmembrane region" description="Helical" evidence="1">
    <location>
        <begin position="145"/>
        <end position="165"/>
    </location>
</feature>
<dbReference type="GeneID" id="24818147"/>
<accession>A0A0A7LB31</accession>
<evidence type="ECO:0000256" key="1">
    <source>
        <dbReference type="SAM" id="Phobius"/>
    </source>
</evidence>
<dbReference type="AlphaFoldDB" id="A0A0A7LB31"/>
<protein>
    <recommendedName>
        <fullName evidence="4">Zinc-ribbon domain-containing protein</fullName>
    </recommendedName>
</protein>
<proteinExistence type="predicted"/>
<keyword evidence="1" id="KW-1133">Transmembrane helix</keyword>
<dbReference type="RefSeq" id="WP_048111738.1">
    <property type="nucleotide sequence ID" value="NZ_CP010070.1"/>
</dbReference>
<dbReference type="HOGENOM" id="CLU_1302576_0_0_2"/>
<reference evidence="2 3" key="1">
    <citation type="journal article" date="2014" name="Appl. Environ. Microbiol.">
        <title>Comparative Genome Analysis of 'Candidatus Methanoplasma termitum' Indicates a New Mode of Energy Metabolism in the Seventh Order of Methanogens.</title>
        <authorList>
            <person name="Lang K."/>
            <person name="Schuldes J."/>
            <person name="Klingl A."/>
            <person name="Poehlein A."/>
            <person name="Daniel R."/>
            <person name="Brune A."/>
        </authorList>
    </citation>
    <scope>NUCLEOTIDE SEQUENCE [LARGE SCALE GENOMIC DNA]</scope>
    <source>
        <strain evidence="3">Mpt1</strain>
    </source>
</reference>
<sequence length="211" mass="23621">MASLCSECGSEIDDDTGVCPACSSETTENANENVYAENSNVGNIVENNDQNSTQQNGQKHEMGKWLKVPFVLGVIWLIFASVEGMLLIQMSPLYIERYSNSLYFADAVTSFYWTLFVGVLLLISSILIILCCIHMYKLEEHKRTSIYYVLGFLIAIISGIVLIYAETRVGDVVVYDISLGIFISYGYGIIVGVLGLIFYLIIRKEKDRFTS</sequence>
<feature type="transmembrane region" description="Helical" evidence="1">
    <location>
        <begin position="110"/>
        <end position="133"/>
    </location>
</feature>
<feature type="transmembrane region" description="Helical" evidence="1">
    <location>
        <begin position="177"/>
        <end position="202"/>
    </location>
</feature>
<feature type="transmembrane region" description="Helical" evidence="1">
    <location>
        <begin position="68"/>
        <end position="90"/>
    </location>
</feature>
<keyword evidence="3" id="KW-1185">Reference proteome</keyword>
<evidence type="ECO:0008006" key="4">
    <source>
        <dbReference type="Google" id="ProtNLM"/>
    </source>
</evidence>
<dbReference type="Proteomes" id="UP000030787">
    <property type="component" value="Chromosome"/>
</dbReference>
<dbReference type="STRING" id="1577791.Mpt1_c04780"/>
<name>A0A0A7LB31_9ARCH</name>
<evidence type="ECO:0000313" key="3">
    <source>
        <dbReference type="Proteomes" id="UP000030787"/>
    </source>
</evidence>
<dbReference type="KEGG" id="mear:Mpt1_c04780"/>
<keyword evidence="1" id="KW-0812">Transmembrane</keyword>
<gene>
    <name evidence="2" type="ORF">Mpt1_c04780</name>
</gene>
<evidence type="ECO:0000313" key="2">
    <source>
        <dbReference type="EMBL" id="AIZ56370.1"/>
    </source>
</evidence>
<dbReference type="EMBL" id="CP010070">
    <property type="protein sequence ID" value="AIZ56370.1"/>
    <property type="molecule type" value="Genomic_DNA"/>
</dbReference>
<keyword evidence="1" id="KW-0472">Membrane</keyword>